<evidence type="ECO:0000313" key="2">
    <source>
        <dbReference type="EMBL" id="KAJ8889534.1"/>
    </source>
</evidence>
<evidence type="ECO:0000313" key="3">
    <source>
        <dbReference type="Proteomes" id="UP001159363"/>
    </source>
</evidence>
<gene>
    <name evidence="2" type="ORF">PR048_009033</name>
</gene>
<name>A0ABQ9HYT4_9NEOP</name>
<feature type="compositionally biased region" description="Polar residues" evidence="1">
    <location>
        <begin position="10"/>
        <end position="19"/>
    </location>
</feature>
<dbReference type="EMBL" id="JARBHB010000003">
    <property type="protein sequence ID" value="KAJ8889534.1"/>
    <property type="molecule type" value="Genomic_DNA"/>
</dbReference>
<organism evidence="2 3">
    <name type="scientific">Dryococelus australis</name>
    <dbReference type="NCBI Taxonomy" id="614101"/>
    <lineage>
        <taxon>Eukaryota</taxon>
        <taxon>Metazoa</taxon>
        <taxon>Ecdysozoa</taxon>
        <taxon>Arthropoda</taxon>
        <taxon>Hexapoda</taxon>
        <taxon>Insecta</taxon>
        <taxon>Pterygota</taxon>
        <taxon>Neoptera</taxon>
        <taxon>Polyneoptera</taxon>
        <taxon>Phasmatodea</taxon>
        <taxon>Verophasmatodea</taxon>
        <taxon>Anareolatae</taxon>
        <taxon>Phasmatidae</taxon>
        <taxon>Eurycanthinae</taxon>
        <taxon>Dryococelus</taxon>
    </lineage>
</organism>
<proteinExistence type="predicted"/>
<protein>
    <submittedName>
        <fullName evidence="2">Uncharacterized protein</fullName>
    </submittedName>
</protein>
<comment type="caution">
    <text evidence="2">The sequence shown here is derived from an EMBL/GenBank/DDBJ whole genome shotgun (WGS) entry which is preliminary data.</text>
</comment>
<accession>A0ABQ9HYT4</accession>
<dbReference type="Proteomes" id="UP001159363">
    <property type="component" value="Chromosome 3"/>
</dbReference>
<evidence type="ECO:0000256" key="1">
    <source>
        <dbReference type="SAM" id="MobiDB-lite"/>
    </source>
</evidence>
<feature type="region of interest" description="Disordered" evidence="1">
    <location>
        <begin position="1"/>
        <end position="21"/>
    </location>
</feature>
<dbReference type="PANTHER" id="PTHR47326:SF1">
    <property type="entry name" value="HTH PSQ-TYPE DOMAIN-CONTAINING PROTEIN"/>
    <property type="match status" value="1"/>
</dbReference>
<reference evidence="2 3" key="1">
    <citation type="submission" date="2023-02" db="EMBL/GenBank/DDBJ databases">
        <title>LHISI_Scaffold_Assembly.</title>
        <authorList>
            <person name="Stuart O.P."/>
            <person name="Cleave R."/>
            <person name="Magrath M.J.L."/>
            <person name="Mikheyev A.S."/>
        </authorList>
    </citation>
    <scope>NUCLEOTIDE SEQUENCE [LARGE SCALE GENOMIC DNA]</scope>
    <source>
        <strain evidence="2">Daus_M_001</strain>
        <tissue evidence="2">Leg muscle</tissue>
    </source>
</reference>
<keyword evidence="3" id="KW-1185">Reference proteome</keyword>
<dbReference type="PANTHER" id="PTHR47326">
    <property type="entry name" value="TRANSPOSABLE ELEMENT TC3 TRANSPOSASE-LIKE PROTEIN"/>
    <property type="match status" value="1"/>
</dbReference>
<sequence>MFVNIDQRLSDSGSLSANMRDTGLPRQVRTPQLEEEVLHAFEESPTSSTQKVNRQTGVDRRIVWDVFKYNELNPPLEQRAQTLSWAITHCDLLFTEEAFFTREGMLNAHNSHFWAHDNPHTTFEHGAYERYVVDIIGDNLIRPYILPPRLDGQKGVARFFKMYHLLCDARCDFYMMMTQPTLPQHRETTSQQCLATGVVWCLGRLNSTSFFSVGSHERAGVLSIS</sequence>